<evidence type="ECO:0000256" key="2">
    <source>
        <dbReference type="PROSITE-ProRule" id="PRU01091"/>
    </source>
</evidence>
<dbReference type="InterPro" id="IPR016032">
    <property type="entry name" value="Sig_transdc_resp-reg_C-effctor"/>
</dbReference>
<name>A0A423HKH7_9PSED</name>
<evidence type="ECO:0000313" key="6">
    <source>
        <dbReference type="Proteomes" id="UP000284002"/>
    </source>
</evidence>
<dbReference type="Gene3D" id="1.10.10.10">
    <property type="entry name" value="Winged helix-like DNA-binding domain superfamily/Winged helix DNA-binding domain"/>
    <property type="match status" value="1"/>
</dbReference>
<comment type="caution">
    <text evidence="4">The sequence shown here is derived from an EMBL/GenBank/DDBJ whole genome shotgun (WGS) entry which is preliminary data.</text>
</comment>
<sequence length="117" mass="13531">MTNVTEISLQYPQCWKLDINNRILFDGANQIHLTNIESIIVKNMLLKEERVISRAELISSIGREPGLYRGLEMSLSRLQIKFKKRAGGRHLFRAVRNRGYCLTQTIHINGEASREFT</sequence>
<dbReference type="GO" id="GO:0006355">
    <property type="term" value="P:regulation of DNA-templated transcription"/>
    <property type="evidence" value="ECO:0007669"/>
    <property type="project" value="InterPro"/>
</dbReference>
<evidence type="ECO:0000313" key="5">
    <source>
        <dbReference type="EMBL" id="RON13701.1"/>
    </source>
</evidence>
<keyword evidence="1 2" id="KW-0238">DNA-binding</keyword>
<dbReference type="EMBL" id="MOBM01000038">
    <property type="protein sequence ID" value="RON13701.1"/>
    <property type="molecule type" value="Genomic_DNA"/>
</dbReference>
<evidence type="ECO:0000313" key="4">
    <source>
        <dbReference type="EMBL" id="RON13684.1"/>
    </source>
</evidence>
<dbReference type="GO" id="GO:0000160">
    <property type="term" value="P:phosphorelay signal transduction system"/>
    <property type="evidence" value="ECO:0007669"/>
    <property type="project" value="InterPro"/>
</dbReference>
<feature type="DNA-binding region" description="OmpR/PhoB-type" evidence="2">
    <location>
        <begin position="6"/>
        <end position="104"/>
    </location>
</feature>
<evidence type="ECO:0000256" key="1">
    <source>
        <dbReference type="ARBA" id="ARBA00023125"/>
    </source>
</evidence>
<protein>
    <recommendedName>
        <fullName evidence="3">OmpR/PhoB-type domain-containing protein</fullName>
    </recommendedName>
</protein>
<feature type="domain" description="OmpR/PhoB-type" evidence="3">
    <location>
        <begin position="6"/>
        <end position="104"/>
    </location>
</feature>
<accession>A0A423HKH7</accession>
<proteinExistence type="predicted"/>
<dbReference type="InterPro" id="IPR036388">
    <property type="entry name" value="WH-like_DNA-bd_sf"/>
</dbReference>
<gene>
    <name evidence="4" type="ORF">BK662_21290</name>
    <name evidence="5" type="ORF">BK662_21405</name>
</gene>
<dbReference type="InterPro" id="IPR001867">
    <property type="entry name" value="OmpR/PhoB-type_DNA-bd"/>
</dbReference>
<dbReference type="GO" id="GO:0003677">
    <property type="term" value="F:DNA binding"/>
    <property type="evidence" value="ECO:0007669"/>
    <property type="project" value="UniProtKB-UniRule"/>
</dbReference>
<reference evidence="4 6" key="1">
    <citation type="submission" date="2016-10" db="EMBL/GenBank/DDBJ databases">
        <title>Comparative genome analysis of multiple Pseudomonas spp. focuses on biocontrol and plant growth promoting traits.</title>
        <authorList>
            <person name="Tao X.-Y."/>
            <person name="Taylor C.G."/>
        </authorList>
    </citation>
    <scope>NUCLEOTIDE SEQUENCE [LARGE SCALE GENOMIC DNA]</scope>
    <source>
        <strain evidence="4 6">36C6</strain>
    </source>
</reference>
<dbReference type="Proteomes" id="UP000284002">
    <property type="component" value="Unassembled WGS sequence"/>
</dbReference>
<dbReference type="AlphaFoldDB" id="A0A423HKH7"/>
<organism evidence="4 6">
    <name type="scientific">Pseudomonas frederiksbergensis</name>
    <dbReference type="NCBI Taxonomy" id="104087"/>
    <lineage>
        <taxon>Bacteria</taxon>
        <taxon>Pseudomonadati</taxon>
        <taxon>Pseudomonadota</taxon>
        <taxon>Gammaproteobacteria</taxon>
        <taxon>Pseudomonadales</taxon>
        <taxon>Pseudomonadaceae</taxon>
        <taxon>Pseudomonas</taxon>
    </lineage>
</organism>
<dbReference type="PROSITE" id="PS51755">
    <property type="entry name" value="OMPR_PHOB"/>
    <property type="match status" value="1"/>
</dbReference>
<evidence type="ECO:0000259" key="3">
    <source>
        <dbReference type="PROSITE" id="PS51755"/>
    </source>
</evidence>
<dbReference type="EMBL" id="MOBM01000038">
    <property type="protein sequence ID" value="RON13684.1"/>
    <property type="molecule type" value="Genomic_DNA"/>
</dbReference>
<dbReference type="SUPFAM" id="SSF46894">
    <property type="entry name" value="C-terminal effector domain of the bipartite response regulators"/>
    <property type="match status" value="1"/>
</dbReference>